<dbReference type="OrthoDB" id="9763003at2"/>
<proteinExistence type="predicted"/>
<dbReference type="NCBIfam" id="NF037997">
    <property type="entry name" value="Na_Pi_symport"/>
    <property type="match status" value="2"/>
</dbReference>
<evidence type="ECO:0000256" key="6">
    <source>
        <dbReference type="SAM" id="Phobius"/>
    </source>
</evidence>
<feature type="transmembrane region" description="Helical" evidence="6">
    <location>
        <begin position="130"/>
        <end position="151"/>
    </location>
</feature>
<feature type="transmembrane region" description="Helical" evidence="6">
    <location>
        <begin position="198"/>
        <end position="223"/>
    </location>
</feature>
<dbReference type="RefSeq" id="WP_074225821.1">
    <property type="nucleotide sequence ID" value="NZ_FSRC01000002.1"/>
</dbReference>
<feature type="transmembrane region" description="Helical" evidence="6">
    <location>
        <begin position="347"/>
        <end position="367"/>
    </location>
</feature>
<reference evidence="8" key="1">
    <citation type="submission" date="2016-11" db="EMBL/GenBank/DDBJ databases">
        <authorList>
            <person name="Varghese N."/>
            <person name="Submissions S."/>
        </authorList>
    </citation>
    <scope>NUCLEOTIDE SEQUENCE [LARGE SCALE GENOMIC DNA]</scope>
    <source>
        <strain evidence="8">DSM 15292</strain>
    </source>
</reference>
<feature type="transmembrane region" description="Helical" evidence="6">
    <location>
        <begin position="17"/>
        <end position="37"/>
    </location>
</feature>
<organism evidence="7 8">
    <name type="scientific">Algoriphagus halophilus</name>
    <dbReference type="NCBI Taxonomy" id="226505"/>
    <lineage>
        <taxon>Bacteria</taxon>
        <taxon>Pseudomonadati</taxon>
        <taxon>Bacteroidota</taxon>
        <taxon>Cytophagia</taxon>
        <taxon>Cytophagales</taxon>
        <taxon>Cyclobacteriaceae</taxon>
        <taxon>Algoriphagus</taxon>
    </lineage>
</organism>
<dbReference type="Proteomes" id="UP000185221">
    <property type="component" value="Unassembled WGS sequence"/>
</dbReference>
<dbReference type="GO" id="GO:0005436">
    <property type="term" value="F:sodium:phosphate symporter activity"/>
    <property type="evidence" value="ECO:0007669"/>
    <property type="project" value="InterPro"/>
</dbReference>
<dbReference type="Pfam" id="PF02690">
    <property type="entry name" value="Na_Pi_cotrans"/>
    <property type="match status" value="2"/>
</dbReference>
<evidence type="ECO:0000256" key="1">
    <source>
        <dbReference type="ARBA" id="ARBA00004651"/>
    </source>
</evidence>
<evidence type="ECO:0000256" key="5">
    <source>
        <dbReference type="ARBA" id="ARBA00023136"/>
    </source>
</evidence>
<gene>
    <name evidence="7" type="ORF">SAMN05444394_3050</name>
</gene>
<evidence type="ECO:0000313" key="7">
    <source>
        <dbReference type="EMBL" id="SIO03837.1"/>
    </source>
</evidence>
<protein>
    <submittedName>
        <fullName evidence="7">Solute carrier family 34 (Sodium-dependent phosphate cotransporter)</fullName>
    </submittedName>
</protein>
<evidence type="ECO:0000256" key="3">
    <source>
        <dbReference type="ARBA" id="ARBA00022692"/>
    </source>
</evidence>
<keyword evidence="2" id="KW-1003">Cell membrane</keyword>
<evidence type="ECO:0000256" key="2">
    <source>
        <dbReference type="ARBA" id="ARBA00022475"/>
    </source>
</evidence>
<dbReference type="InterPro" id="IPR003841">
    <property type="entry name" value="Na/Pi_transpt"/>
</dbReference>
<feature type="transmembrane region" description="Helical" evidence="6">
    <location>
        <begin position="304"/>
        <end position="326"/>
    </location>
</feature>
<accession>A0A1N6G8J9</accession>
<dbReference type="EMBL" id="FSRC01000002">
    <property type="protein sequence ID" value="SIO03837.1"/>
    <property type="molecule type" value="Genomic_DNA"/>
</dbReference>
<feature type="transmembrane region" description="Helical" evidence="6">
    <location>
        <begin position="243"/>
        <end position="268"/>
    </location>
</feature>
<keyword evidence="8" id="KW-1185">Reference proteome</keyword>
<comment type="subcellular location">
    <subcellularLocation>
        <location evidence="1">Cell membrane</location>
        <topology evidence="1">Multi-pass membrane protein</topology>
    </subcellularLocation>
</comment>
<dbReference type="GO" id="GO:0044341">
    <property type="term" value="P:sodium-dependent phosphate transport"/>
    <property type="evidence" value="ECO:0007669"/>
    <property type="project" value="InterPro"/>
</dbReference>
<name>A0A1N6G8J9_9BACT</name>
<sequence>MELYDQEQPVKNKTKSYILMLLAIILFIFSIDLLTVAMGQLNNTVANDILMATKNPFVSLFIGLLMTALIQSSSTVTSSIVAIVAAGNMSMEQAVPMVMGANIGTTLTSTLVSFSYIMKKKQFKRAISAGIIHDFFNIITVFILFPLEYYFQFLSKIAHKLASFFLTSENYSGTFNYNNKVFTRPLTEWISETIQIPFLTLVLAIFLVFGAIKLLSSSVYKAFVLDSFQEINNFVFKKTNLAFIYGIFFTAAVQSSTVTTSLVVPLVANKKVSLKKSFPFIIGANIGTTITAAIAAFYKTEAAIALAIVHFLINFFGALIILPFPGIRNIPVRMATYMGAKSVQTRFIGFAYILLTFFIIPFLLIYFSNN</sequence>
<feature type="transmembrane region" description="Helical" evidence="6">
    <location>
        <begin position="97"/>
        <end position="118"/>
    </location>
</feature>
<dbReference type="GO" id="GO:0005886">
    <property type="term" value="C:plasma membrane"/>
    <property type="evidence" value="ECO:0007669"/>
    <property type="project" value="UniProtKB-SubCell"/>
</dbReference>
<keyword evidence="5 6" id="KW-0472">Membrane</keyword>
<dbReference type="STRING" id="226505.SAMN05444394_3050"/>
<evidence type="ECO:0000256" key="4">
    <source>
        <dbReference type="ARBA" id="ARBA00022989"/>
    </source>
</evidence>
<dbReference type="PANTHER" id="PTHR10010">
    <property type="entry name" value="SOLUTE CARRIER FAMILY 34 SODIUM PHOSPHATE , MEMBER 2-RELATED"/>
    <property type="match status" value="1"/>
</dbReference>
<dbReference type="PANTHER" id="PTHR10010:SF46">
    <property type="entry name" value="SODIUM-DEPENDENT PHOSPHATE TRANSPORT PROTEIN 2B"/>
    <property type="match status" value="1"/>
</dbReference>
<evidence type="ECO:0000313" key="8">
    <source>
        <dbReference type="Proteomes" id="UP000185221"/>
    </source>
</evidence>
<keyword evidence="3 6" id="KW-0812">Transmembrane</keyword>
<keyword evidence="4 6" id="KW-1133">Transmembrane helix</keyword>
<dbReference type="AlphaFoldDB" id="A0A1N6G8J9"/>
<feature type="transmembrane region" description="Helical" evidence="6">
    <location>
        <begin position="57"/>
        <end position="85"/>
    </location>
</feature>
<feature type="transmembrane region" description="Helical" evidence="6">
    <location>
        <begin position="280"/>
        <end position="298"/>
    </location>
</feature>